<feature type="region of interest" description="Disordered" evidence="1">
    <location>
        <begin position="53"/>
        <end position="75"/>
    </location>
</feature>
<dbReference type="eggNOG" id="ENOG5033P5B">
    <property type="taxonomic scope" value="Bacteria"/>
</dbReference>
<sequence>MPRFVLISLVMLIGCHSAQEPEQPRVPVPNADAALVIEERLDRKEVITSELAIAQQPPQSEAPPDPSELQKSLTESTALALAADESPPTIEPDQATRAKAQQMVSDAVKDVAGAIARLEQLIDRRPHKFMLKHREYLKSLVAAKIQAAEEERAERAREQQAKIATERARLAAQAEEARLERDRLQQEQLERDRLEQARESESSMATRSSSGMSSSSSSGICGAPTKKGGSCQRRVAGGGYCYQHR</sequence>
<accession>L0DQ31</accession>
<dbReference type="RefSeq" id="WP_015250025.1">
    <property type="nucleotide sequence ID" value="NC_019892.1"/>
</dbReference>
<proteinExistence type="predicted"/>
<organism evidence="2 3">
    <name type="scientific">Singulisphaera acidiphila (strain ATCC BAA-1392 / DSM 18658 / VKM B-2454 / MOB10)</name>
    <dbReference type="NCBI Taxonomy" id="886293"/>
    <lineage>
        <taxon>Bacteria</taxon>
        <taxon>Pseudomonadati</taxon>
        <taxon>Planctomycetota</taxon>
        <taxon>Planctomycetia</taxon>
        <taxon>Isosphaerales</taxon>
        <taxon>Isosphaeraceae</taxon>
        <taxon>Singulisphaera</taxon>
    </lineage>
</organism>
<keyword evidence="3" id="KW-1185">Reference proteome</keyword>
<evidence type="ECO:0000256" key="1">
    <source>
        <dbReference type="SAM" id="MobiDB-lite"/>
    </source>
</evidence>
<dbReference type="KEGG" id="saci:Sinac_6893"/>
<feature type="region of interest" description="Disordered" evidence="1">
    <location>
        <begin position="178"/>
        <end position="237"/>
    </location>
</feature>
<protein>
    <submittedName>
        <fullName evidence="2">Uncharacterized protein</fullName>
    </submittedName>
</protein>
<dbReference type="EMBL" id="CP003364">
    <property type="protein sequence ID" value="AGA30953.1"/>
    <property type="molecule type" value="Genomic_DNA"/>
</dbReference>
<dbReference type="Proteomes" id="UP000010798">
    <property type="component" value="Chromosome"/>
</dbReference>
<feature type="compositionally biased region" description="Basic and acidic residues" evidence="1">
    <location>
        <begin position="178"/>
        <end position="201"/>
    </location>
</feature>
<dbReference type="OrthoDB" id="758741at2"/>
<dbReference type="PROSITE" id="PS51257">
    <property type="entry name" value="PROKAR_LIPOPROTEIN"/>
    <property type="match status" value="1"/>
</dbReference>
<reference evidence="2 3" key="1">
    <citation type="submission" date="2012-02" db="EMBL/GenBank/DDBJ databases">
        <title>Complete sequence of chromosome of Singulisphaera acidiphila DSM 18658.</title>
        <authorList>
            <consortium name="US DOE Joint Genome Institute (JGI-PGF)"/>
            <person name="Lucas S."/>
            <person name="Copeland A."/>
            <person name="Lapidus A."/>
            <person name="Glavina del Rio T."/>
            <person name="Dalin E."/>
            <person name="Tice H."/>
            <person name="Bruce D."/>
            <person name="Goodwin L."/>
            <person name="Pitluck S."/>
            <person name="Peters L."/>
            <person name="Ovchinnikova G."/>
            <person name="Chertkov O."/>
            <person name="Kyrpides N."/>
            <person name="Mavromatis K."/>
            <person name="Ivanova N."/>
            <person name="Brettin T."/>
            <person name="Detter J.C."/>
            <person name="Han C."/>
            <person name="Larimer F."/>
            <person name="Land M."/>
            <person name="Hauser L."/>
            <person name="Markowitz V."/>
            <person name="Cheng J.-F."/>
            <person name="Hugenholtz P."/>
            <person name="Woyke T."/>
            <person name="Wu D."/>
            <person name="Tindall B."/>
            <person name="Pomrenke H."/>
            <person name="Brambilla E."/>
            <person name="Klenk H.-P."/>
            <person name="Eisen J.A."/>
        </authorList>
    </citation>
    <scope>NUCLEOTIDE SEQUENCE [LARGE SCALE GENOMIC DNA]</scope>
    <source>
        <strain evidence="3">ATCC BAA-1392 / DSM 18658 / VKM B-2454 / MOB10</strain>
    </source>
</reference>
<dbReference type="HOGENOM" id="CLU_1133002_0_0_0"/>
<name>L0DQ31_SINAD</name>
<feature type="compositionally biased region" description="Low complexity" evidence="1">
    <location>
        <begin position="202"/>
        <end position="219"/>
    </location>
</feature>
<evidence type="ECO:0000313" key="3">
    <source>
        <dbReference type="Proteomes" id="UP000010798"/>
    </source>
</evidence>
<evidence type="ECO:0000313" key="2">
    <source>
        <dbReference type="EMBL" id="AGA30953.1"/>
    </source>
</evidence>
<gene>
    <name evidence="2" type="ordered locus">Sinac_6893</name>
</gene>
<dbReference type="AlphaFoldDB" id="L0DQ31"/>